<name>A0A9P5PYT6_9AGAR</name>
<proteinExistence type="predicted"/>
<keyword evidence="3" id="KW-1185">Reference proteome</keyword>
<feature type="non-terminal residue" evidence="2">
    <location>
        <position position="218"/>
    </location>
</feature>
<dbReference type="Proteomes" id="UP000772434">
    <property type="component" value="Unassembled WGS sequence"/>
</dbReference>
<feature type="region of interest" description="Disordered" evidence="1">
    <location>
        <begin position="56"/>
        <end position="88"/>
    </location>
</feature>
<dbReference type="EMBL" id="JADNRY010000010">
    <property type="protein sequence ID" value="KAF9075074.1"/>
    <property type="molecule type" value="Genomic_DNA"/>
</dbReference>
<evidence type="ECO:0000256" key="1">
    <source>
        <dbReference type="SAM" id="MobiDB-lite"/>
    </source>
</evidence>
<evidence type="ECO:0000313" key="3">
    <source>
        <dbReference type="Proteomes" id="UP000772434"/>
    </source>
</evidence>
<accession>A0A9P5PYT6</accession>
<reference evidence="2" key="1">
    <citation type="submission" date="2020-11" db="EMBL/GenBank/DDBJ databases">
        <authorList>
            <consortium name="DOE Joint Genome Institute"/>
            <person name="Ahrendt S."/>
            <person name="Riley R."/>
            <person name="Andreopoulos W."/>
            <person name="Labutti K."/>
            <person name="Pangilinan J."/>
            <person name="Ruiz-Duenas F.J."/>
            <person name="Barrasa J.M."/>
            <person name="Sanchez-Garcia M."/>
            <person name="Camarero S."/>
            <person name="Miyauchi S."/>
            <person name="Serrano A."/>
            <person name="Linde D."/>
            <person name="Babiker R."/>
            <person name="Drula E."/>
            <person name="Ayuso-Fernandez I."/>
            <person name="Pacheco R."/>
            <person name="Padilla G."/>
            <person name="Ferreira P."/>
            <person name="Barriuso J."/>
            <person name="Kellner H."/>
            <person name="Castanera R."/>
            <person name="Alfaro M."/>
            <person name="Ramirez L."/>
            <person name="Pisabarro A.G."/>
            <person name="Kuo A."/>
            <person name="Tritt A."/>
            <person name="Lipzen A."/>
            <person name="He G."/>
            <person name="Yan M."/>
            <person name="Ng V."/>
            <person name="Cullen D."/>
            <person name="Martin F."/>
            <person name="Rosso M.-N."/>
            <person name="Henrissat B."/>
            <person name="Hibbett D."/>
            <person name="Martinez A.T."/>
            <person name="Grigoriev I.V."/>
        </authorList>
    </citation>
    <scope>NUCLEOTIDE SEQUENCE</scope>
    <source>
        <strain evidence="2">AH 40177</strain>
    </source>
</reference>
<dbReference type="AlphaFoldDB" id="A0A9P5PYT6"/>
<organism evidence="2 3">
    <name type="scientific">Rhodocollybia butyracea</name>
    <dbReference type="NCBI Taxonomy" id="206335"/>
    <lineage>
        <taxon>Eukaryota</taxon>
        <taxon>Fungi</taxon>
        <taxon>Dikarya</taxon>
        <taxon>Basidiomycota</taxon>
        <taxon>Agaricomycotina</taxon>
        <taxon>Agaricomycetes</taxon>
        <taxon>Agaricomycetidae</taxon>
        <taxon>Agaricales</taxon>
        <taxon>Marasmiineae</taxon>
        <taxon>Omphalotaceae</taxon>
        <taxon>Rhodocollybia</taxon>
    </lineage>
</organism>
<comment type="caution">
    <text evidence="2">The sequence shown here is derived from an EMBL/GenBank/DDBJ whole genome shotgun (WGS) entry which is preliminary data.</text>
</comment>
<protein>
    <submittedName>
        <fullName evidence="2">Uncharacterized protein</fullName>
    </submittedName>
</protein>
<gene>
    <name evidence="2" type="ORF">BDP27DRAFT_1399003</name>
</gene>
<evidence type="ECO:0000313" key="2">
    <source>
        <dbReference type="EMBL" id="KAF9075074.1"/>
    </source>
</evidence>
<sequence>MFPSICWFSPLPKYSLPVKLLAKQLSIMRSLLLFVFITSCMLAVYPVPVPGGKNNASGSSPKNYPFPPAKPSGSGNSRTPAVPAPAQEQTVHADIPFATVFFTDRLGNELPGKLVGSQSRALTTVFGTALGFAGQLGGLIAYAGLYYPQEPNHERWFYFKVEGLYKECMKKPCSGWAARGRAFNRKGMSQGRYQKYYMGIGQGVGVDFKALKGKPEEN</sequence>